<feature type="region of interest" description="Disordered" evidence="2">
    <location>
        <begin position="1472"/>
        <end position="1503"/>
    </location>
</feature>
<feature type="coiled-coil region" evidence="1">
    <location>
        <begin position="1929"/>
        <end position="1987"/>
    </location>
</feature>
<feature type="compositionally biased region" description="Polar residues" evidence="2">
    <location>
        <begin position="1414"/>
        <end position="1423"/>
    </location>
</feature>
<proteinExistence type="predicted"/>
<dbReference type="PANTHER" id="PTHR43941:SF1">
    <property type="entry name" value="STRUCTURAL MAINTENANCE OF CHROMOSOMES PROTEIN 2"/>
    <property type="match status" value="1"/>
</dbReference>
<evidence type="ECO:0000256" key="1">
    <source>
        <dbReference type="SAM" id="Coils"/>
    </source>
</evidence>
<dbReference type="GO" id="GO:0000793">
    <property type="term" value="C:condensed chromosome"/>
    <property type="evidence" value="ECO:0007669"/>
    <property type="project" value="TreeGrafter"/>
</dbReference>
<dbReference type="Proteomes" id="UP000290189">
    <property type="component" value="Unassembled WGS sequence"/>
</dbReference>
<feature type="coiled-coil region" evidence="1">
    <location>
        <begin position="762"/>
        <end position="817"/>
    </location>
</feature>
<geneLocation type="mitochondrion" evidence="3"/>
<sequence length="2246" mass="250276">MTKRAVEHDGPVVGQDDPAPAVHAAVDEGANVSNSSHAGVYVLQNGSPRVDDDAALHRGTARLLLITIVSRCPIDAAARLTWPYMVQGSAGPGPAHNHMLRLDPEEVIFGSAIRLNHVYSQCIRISNPLTCAVDLEVTPGNADRFSVHPDRLRLAAGEQALVEIRLQLKKPIPRPRGRHSQDESHTHRDIFHIKSSYFKQKFFALFSVWGALPVPDLKLNGGASAAVLPINRAGKPVADPPQRSPASPDADTRRAAPPSLPSAPAKRDETASPPTTNGLPHQMQARDAELAGLSAANTELTCKLDVLRQQCDYLGRKAKSFDDITSMMASDMPEVAAMVDLMMERERDDNEQKNAKVLQILRAKDTQIRDLEDKVRHTADDCLVKASAIVELQKSLEAMSSESETLRTKLADAQAEIVLKEAKYAEQVDRLQAQLREQTKSLDNNDQAMDQLQIENAGLADRLKTAKQSLRELKANGDPKALIEQIERHRKEAAEIARRHQAEVTKLKATISHQKEQIAGTADSNALLKRCEKECNRLKDRIRQLEEANEELKAETSALSDKLDDAHRSVSAMEGAVEKSKEEAARASERASERNVDRLELDLQRSRAETERIQAALDRLQEIHSKAQCSVLDHERHLQAEQDQGMELTERPSLSVIRQSIAALFNRTCNSAEEADLGVLQMIDRVHVAVDIADGKLRALRLSRDALQKRLAASEMEHARAIAELGANMQRVTFELRLAKLSKPTADDSCVPVDDTETADEIRRLQALCESLRKQLDAEAAASQKQADALQDDCREADAVARRMEAQSAEIERLRALVGSESDVSPALTMCHEPASYDSRLESLIRENEDQRTTIERCRIEAQQVATELQAERDYAAHAERRIADLQASLDLMRSGLTCGCKDVPDDLDDHTLLAIPQPPPLEPVLERQPVERPPECDEASVQTPGKAGPDSCQRIEQLEGELVDCRAYTDILLRTIDALQGGEENRRLQEKNAQIVTLAAQLSATKAQEAGALRRLREANVLTAKAQQPSTLLRSRVHQLEDRVFRLQRDVQQRQASSAALDAYCATLQAHARQQAKRIEMLQGKHRELRKAEEVIRVLREEVRDQRERYGSQLDRLREQFDRERLQGTTICPDCADRSQERLDAGLAAIESMSALVEGLEAKCESTRLAALVDVFREQFLEQERSGQRLRSEHRLHRQRYVLARQQISRLECAVDALRTELGICQQSAAAQQQTVPDDPVRCGTAPPALPAVVRLDAAIEAEYLAQVATLTQQRDRALRHVDSLIADTDAQVAQAVHDCQVAHAKSIGSRMSSLEKFIDALPSCGGSGRDDDLRTITHHVAALKVVESELLERLDASNRLNDSLQSECALHRRTVAELEARLAEADQRDMVLVAPADKLPVVAGQTINNGAATTCDQSTETEPGAPTTERVESMSQTDTVACANADVQATVDNEADLHPEQKVIHSCEVSDATLPRRGPFPGDARTSPDRPVHTNAEGHSSRAVSSCSLKDVIIARSILQEMSKHVTILISACTSLDGQEVDINAVRDTVQHEARQIGNSWKQMEPTICALCDERTKLMLGVEMLRSQLNTFREMKLKLSARPTFSLASTQTSSLVTRHTGTDTAETSVRPPDEIVDMTDALIAELESERRHLSEEVSRLHRRNDLLQSEANSLHDILSRQQNEKSSEQSHTEEPSEKYWKRRHRLVKHKCDGLRAEVEQLRAKVEALEAAHEAELKALKASFADERTHLMAVHENRIERHRKSVEQRVLAETEQQLNDLKSRADAELALHAAQFEALLNEFEKFRIDHDQAVNGYEERIHQLTSSAAKCEGKAPKMKLVDPCGPTSPRNACEEIEELQQQIEQERQKAAEAKQKLSASVAQCKVLRKQLAHQAQQMAATVPVSRSVSPSVKTRSVSPDRGVFAKQIARLESKVQQQKTQIKTLTDTITSNADGIAGKQRLQAQFDQQQNELHEKDKKVKHLQQLVSARDKTIADLRERLARLVDADNEVRSASLKVHEKIYSMSAELARKQARVKELQAKVEKLEARLSELSDVQASFHKVKSDLQRKDSALQVANDQLRQLRVERAKSQELIDKLQADLQGRKRDASRLNKVRQEAALRSDQYREALMRLGNEWLEVIAKLKARLAQRQSEMTLSSNKVEFDASSVSDAVPEFSLNELEDLLVASSGSIPARRDVPVVNRDVSETLDRLSSASDLYETWTSWNNERISLERQLALSVPVLSQ</sequence>
<feature type="coiled-coil region" evidence="1">
    <location>
        <begin position="1073"/>
        <end position="1128"/>
    </location>
</feature>
<feature type="coiled-coil region" evidence="1">
    <location>
        <begin position="2023"/>
        <end position="2102"/>
    </location>
</feature>
<feature type="region of interest" description="Disordered" evidence="2">
    <location>
        <begin position="1680"/>
        <end position="1701"/>
    </location>
</feature>
<dbReference type="GO" id="GO:0007076">
    <property type="term" value="P:mitotic chromosome condensation"/>
    <property type="evidence" value="ECO:0007669"/>
    <property type="project" value="TreeGrafter"/>
</dbReference>
<feature type="coiled-coil region" evidence="1">
    <location>
        <begin position="1850"/>
        <end position="1884"/>
    </location>
</feature>
<name>A0A3P3Y7D3_PLABS</name>
<evidence type="ECO:0000313" key="4">
    <source>
        <dbReference type="Proteomes" id="UP000290189"/>
    </source>
</evidence>
<feature type="region of interest" description="Disordered" evidence="2">
    <location>
        <begin position="932"/>
        <end position="951"/>
    </location>
</feature>
<dbReference type="PANTHER" id="PTHR43941">
    <property type="entry name" value="STRUCTURAL MAINTENANCE OF CHROMOSOMES PROTEIN 2"/>
    <property type="match status" value="1"/>
</dbReference>
<gene>
    <name evidence="3" type="ORF">PLBR_LOCUS3290</name>
</gene>
<feature type="coiled-coil region" evidence="1">
    <location>
        <begin position="1363"/>
        <end position="1390"/>
    </location>
</feature>
<evidence type="ECO:0000256" key="2">
    <source>
        <dbReference type="SAM" id="MobiDB-lite"/>
    </source>
</evidence>
<feature type="coiled-coil region" evidence="1">
    <location>
        <begin position="1765"/>
        <end position="1792"/>
    </location>
</feature>
<evidence type="ECO:0000313" key="3">
    <source>
        <dbReference type="EMBL" id="SPQ96075.1"/>
    </source>
</evidence>
<feature type="region of interest" description="Disordered" evidence="2">
    <location>
        <begin position="1414"/>
        <end position="1436"/>
    </location>
</feature>
<feature type="compositionally biased region" description="Basic and acidic residues" evidence="2">
    <location>
        <begin position="576"/>
        <end position="596"/>
    </location>
</feature>
<dbReference type="EMBL" id="OVEO01000005">
    <property type="protein sequence ID" value="SPQ96075.1"/>
    <property type="molecule type" value="Genomic_DNA"/>
</dbReference>
<keyword evidence="1" id="KW-0175">Coiled coil</keyword>
<feature type="coiled-coil region" evidence="1">
    <location>
        <begin position="1638"/>
        <end position="1672"/>
    </location>
</feature>
<feature type="compositionally biased region" description="Basic and acidic residues" evidence="2">
    <location>
        <begin position="1684"/>
        <end position="1701"/>
    </location>
</feature>
<feature type="region of interest" description="Disordered" evidence="2">
    <location>
        <begin position="233"/>
        <end position="281"/>
    </location>
</feature>
<dbReference type="GO" id="GO:0003682">
    <property type="term" value="F:chromatin binding"/>
    <property type="evidence" value="ECO:0007669"/>
    <property type="project" value="TreeGrafter"/>
</dbReference>
<reference evidence="3 4" key="1">
    <citation type="submission" date="2018-03" db="EMBL/GenBank/DDBJ databases">
        <authorList>
            <person name="Fogelqvist J."/>
        </authorList>
    </citation>
    <scope>NUCLEOTIDE SEQUENCE [LARGE SCALE GENOMIC DNA]</scope>
</reference>
<feature type="region of interest" description="Disordered" evidence="2">
    <location>
        <begin position="555"/>
        <end position="596"/>
    </location>
</feature>
<dbReference type="GO" id="GO:0000796">
    <property type="term" value="C:condensin complex"/>
    <property type="evidence" value="ECO:0007669"/>
    <property type="project" value="TreeGrafter"/>
</dbReference>
<feature type="coiled-coil region" evidence="1">
    <location>
        <begin position="1706"/>
        <end position="1740"/>
    </location>
</feature>
<dbReference type="GO" id="GO:0000785">
    <property type="term" value="C:chromatin"/>
    <property type="evidence" value="ECO:0007669"/>
    <property type="project" value="TreeGrafter"/>
</dbReference>
<accession>A0A3P3Y7D3</accession>
<protein>
    <submittedName>
        <fullName evidence="3">Uncharacterized protein</fullName>
    </submittedName>
</protein>
<feature type="coiled-coil region" evidence="1">
    <location>
        <begin position="697"/>
        <end position="724"/>
    </location>
</feature>
<keyword evidence="3" id="KW-0496">Mitochondrion</keyword>
<organism evidence="3 4">
    <name type="scientific">Plasmodiophora brassicae</name>
    <name type="common">Clubroot disease agent</name>
    <dbReference type="NCBI Taxonomy" id="37360"/>
    <lineage>
        <taxon>Eukaryota</taxon>
        <taxon>Sar</taxon>
        <taxon>Rhizaria</taxon>
        <taxon>Endomyxa</taxon>
        <taxon>Phytomyxea</taxon>
        <taxon>Plasmodiophorida</taxon>
        <taxon>Plasmodiophoridae</taxon>
        <taxon>Plasmodiophora</taxon>
    </lineage>
</organism>